<proteinExistence type="predicted"/>
<protein>
    <submittedName>
        <fullName evidence="1">Uncharacterized protein</fullName>
    </submittedName>
</protein>
<accession>A0ACC7M8Y3</accession>
<dbReference type="EMBL" id="JASNRB020000005">
    <property type="protein sequence ID" value="MFJ1467804.1"/>
    <property type="molecule type" value="Genomic_DNA"/>
</dbReference>
<organism evidence="1 2">
    <name type="scientific">Massilia orientalis</name>
    <dbReference type="NCBI Taxonomy" id="3050128"/>
    <lineage>
        <taxon>Bacteria</taxon>
        <taxon>Pseudomonadati</taxon>
        <taxon>Pseudomonadota</taxon>
        <taxon>Betaproteobacteria</taxon>
        <taxon>Burkholderiales</taxon>
        <taxon>Oxalobacteraceae</taxon>
        <taxon>Telluria group</taxon>
        <taxon>Massilia</taxon>
    </lineage>
</organism>
<keyword evidence="2" id="KW-1185">Reference proteome</keyword>
<comment type="caution">
    <text evidence="1">The sequence shown here is derived from an EMBL/GenBank/DDBJ whole genome shotgun (WGS) entry which is preliminary data.</text>
</comment>
<evidence type="ECO:0000313" key="1">
    <source>
        <dbReference type="EMBL" id="MFJ1467804.1"/>
    </source>
</evidence>
<name>A0ACC7M8Y3_9BURK</name>
<reference evidence="1" key="1">
    <citation type="submission" date="2024-11" db="EMBL/GenBank/DDBJ databases">
        <title>Description of Massilia orientalis sp. nov., isolated from rhizosphere soil of Ageratina adenophora.</title>
        <authorList>
            <person name="Wang Y."/>
        </authorList>
    </citation>
    <scope>NUCLEOTIDE SEQUENCE</scope>
    <source>
        <strain evidence="1">YIM B02787</strain>
    </source>
</reference>
<gene>
    <name evidence="1" type="ORF">QPK29_008795</name>
</gene>
<dbReference type="Proteomes" id="UP001168096">
    <property type="component" value="Unassembled WGS sequence"/>
</dbReference>
<sequence length="47" mass="5591">MRTLKELVWEDDRHFLAILTGPAERWRFTIRQSGIPFVHPRLTATRA</sequence>
<evidence type="ECO:0000313" key="2">
    <source>
        <dbReference type="Proteomes" id="UP001168096"/>
    </source>
</evidence>